<proteinExistence type="predicted"/>
<protein>
    <submittedName>
        <fullName evidence="2">Helix-turn-helix transcriptional regulator</fullName>
    </submittedName>
</protein>
<dbReference type="CDD" id="cd00093">
    <property type="entry name" value="HTH_XRE"/>
    <property type="match status" value="1"/>
</dbReference>
<dbReference type="InterPro" id="IPR001387">
    <property type="entry name" value="Cro/C1-type_HTH"/>
</dbReference>
<dbReference type="Pfam" id="PF13560">
    <property type="entry name" value="HTH_31"/>
    <property type="match status" value="1"/>
</dbReference>
<evidence type="ECO:0000313" key="3">
    <source>
        <dbReference type="Proteomes" id="UP001219956"/>
    </source>
</evidence>
<feature type="domain" description="HTH cro/C1-type" evidence="1">
    <location>
        <begin position="16"/>
        <end position="69"/>
    </location>
</feature>
<evidence type="ECO:0000313" key="2">
    <source>
        <dbReference type="EMBL" id="MDC7715766.1"/>
    </source>
</evidence>
<sequence>MSVLPDFESAEFAPALKAIRKQLQLSRTALAAQVGLSTAAIQRYEAQDGSNIKPSRDAYERLCKVLAELLQHSSTPAATLPRPAPQVLPAVAATAVRSEPVLAPGILLADATLEQLIARAKSMGAKKVTIEF</sequence>
<dbReference type="InterPro" id="IPR010982">
    <property type="entry name" value="Lambda_DNA-bd_dom_sf"/>
</dbReference>
<organism evidence="2 3">
    <name type="scientific">Vogesella aquatica</name>
    <dbReference type="NCBI Taxonomy" id="2984206"/>
    <lineage>
        <taxon>Bacteria</taxon>
        <taxon>Pseudomonadati</taxon>
        <taxon>Pseudomonadota</taxon>
        <taxon>Betaproteobacteria</taxon>
        <taxon>Neisseriales</taxon>
        <taxon>Chromobacteriaceae</taxon>
        <taxon>Vogesella</taxon>
    </lineage>
</organism>
<dbReference type="SUPFAM" id="SSF47413">
    <property type="entry name" value="lambda repressor-like DNA-binding domains"/>
    <property type="match status" value="1"/>
</dbReference>
<evidence type="ECO:0000259" key="1">
    <source>
        <dbReference type="PROSITE" id="PS50943"/>
    </source>
</evidence>
<dbReference type="Gene3D" id="1.10.260.40">
    <property type="entry name" value="lambda repressor-like DNA-binding domains"/>
    <property type="match status" value="1"/>
</dbReference>
<name>A0ABT5IT69_9NEIS</name>
<keyword evidence="3" id="KW-1185">Reference proteome</keyword>
<dbReference type="RefSeq" id="WP_272750253.1">
    <property type="nucleotide sequence ID" value="NZ_JAQQLF010000001.1"/>
</dbReference>
<reference evidence="2 3" key="1">
    <citation type="submission" date="2023-01" db="EMBL/GenBank/DDBJ databases">
        <title>Novel species of the genus Vogesella isolated from rivers.</title>
        <authorList>
            <person name="Lu H."/>
        </authorList>
    </citation>
    <scope>NUCLEOTIDE SEQUENCE [LARGE SCALE GENOMIC DNA]</scope>
    <source>
        <strain evidence="2 3">DC21W</strain>
    </source>
</reference>
<dbReference type="Proteomes" id="UP001219956">
    <property type="component" value="Unassembled WGS sequence"/>
</dbReference>
<dbReference type="SMART" id="SM00530">
    <property type="entry name" value="HTH_XRE"/>
    <property type="match status" value="1"/>
</dbReference>
<dbReference type="PROSITE" id="PS50943">
    <property type="entry name" value="HTH_CROC1"/>
    <property type="match status" value="1"/>
</dbReference>
<accession>A0ABT5IT69</accession>
<comment type="caution">
    <text evidence="2">The sequence shown here is derived from an EMBL/GenBank/DDBJ whole genome shotgun (WGS) entry which is preliminary data.</text>
</comment>
<dbReference type="EMBL" id="JAQQLF010000001">
    <property type="protein sequence ID" value="MDC7715766.1"/>
    <property type="molecule type" value="Genomic_DNA"/>
</dbReference>
<gene>
    <name evidence="2" type="ORF">PQU95_00840</name>
</gene>